<protein>
    <submittedName>
        <fullName evidence="8">Chromate transporter</fullName>
    </submittedName>
</protein>
<organism evidence="8 9">
    <name type="scientific">Roseomonas marmotae</name>
    <dbReference type="NCBI Taxonomy" id="2768161"/>
    <lineage>
        <taxon>Bacteria</taxon>
        <taxon>Pseudomonadati</taxon>
        <taxon>Pseudomonadota</taxon>
        <taxon>Alphaproteobacteria</taxon>
        <taxon>Acetobacterales</taxon>
        <taxon>Roseomonadaceae</taxon>
        <taxon>Roseomonas</taxon>
    </lineage>
</organism>
<comment type="similarity">
    <text evidence="2">Belongs to the chromate ion transporter (CHR) (TC 2.A.51) family.</text>
</comment>
<keyword evidence="6 7" id="KW-0472">Membrane</keyword>
<keyword evidence="3" id="KW-1003">Cell membrane</keyword>
<evidence type="ECO:0000256" key="1">
    <source>
        <dbReference type="ARBA" id="ARBA00004651"/>
    </source>
</evidence>
<feature type="transmembrane region" description="Helical" evidence="7">
    <location>
        <begin position="87"/>
        <end position="112"/>
    </location>
</feature>
<reference evidence="8 9" key="1">
    <citation type="submission" date="2020-09" db="EMBL/GenBank/DDBJ databases">
        <title>Roseomonas.</title>
        <authorList>
            <person name="Zhu W."/>
        </authorList>
    </citation>
    <scope>NUCLEOTIDE SEQUENCE [LARGE SCALE GENOMIC DNA]</scope>
    <source>
        <strain evidence="8 9">1311</strain>
    </source>
</reference>
<evidence type="ECO:0000256" key="2">
    <source>
        <dbReference type="ARBA" id="ARBA00005262"/>
    </source>
</evidence>
<accession>A0ABS3KHN8</accession>
<evidence type="ECO:0000313" key="8">
    <source>
        <dbReference type="EMBL" id="MBO1076988.1"/>
    </source>
</evidence>
<feature type="transmembrane region" description="Helical" evidence="7">
    <location>
        <begin position="23"/>
        <end position="42"/>
    </location>
</feature>
<comment type="subcellular location">
    <subcellularLocation>
        <location evidence="1">Cell membrane</location>
        <topology evidence="1">Multi-pass membrane protein</topology>
    </subcellularLocation>
</comment>
<comment type="caution">
    <text evidence="8">The sequence shown here is derived from an EMBL/GenBank/DDBJ whole genome shotgun (WGS) entry which is preliminary data.</text>
</comment>
<feature type="transmembrane region" description="Helical" evidence="7">
    <location>
        <begin position="152"/>
        <end position="171"/>
    </location>
</feature>
<evidence type="ECO:0000256" key="7">
    <source>
        <dbReference type="SAM" id="Phobius"/>
    </source>
</evidence>
<keyword evidence="5 7" id="KW-1133">Transmembrane helix</keyword>
<name>A0ABS3KHN8_9PROT</name>
<dbReference type="Pfam" id="PF02417">
    <property type="entry name" value="Chromate_transp"/>
    <property type="match status" value="1"/>
</dbReference>
<sequence>MPDSCAILPDPPALAPPPGCWELFLGFLTLGLMGFGGVLPLARRMLVEQRRWLSGEAFTEILGLCQFLPGGNVINLSVAVGLEFRGVAGAIAALLGLIAGPTAVVVGLGVVYERYQDDPQVQRVFAGLAAAAAGLLVATALKMLAPLRRRPLALAVVALCFLAIAILRLPLLPSMLVLAPLSILVNGRAAR</sequence>
<feature type="transmembrane region" description="Helical" evidence="7">
    <location>
        <begin position="124"/>
        <end position="145"/>
    </location>
</feature>
<keyword evidence="4 7" id="KW-0812">Transmembrane</keyword>
<evidence type="ECO:0000256" key="6">
    <source>
        <dbReference type="ARBA" id="ARBA00023136"/>
    </source>
</evidence>
<dbReference type="InterPro" id="IPR003370">
    <property type="entry name" value="Chromate_transpt"/>
</dbReference>
<proteinExistence type="inferred from homology"/>
<dbReference type="Proteomes" id="UP001518990">
    <property type="component" value="Unassembled WGS sequence"/>
</dbReference>
<evidence type="ECO:0000313" key="9">
    <source>
        <dbReference type="Proteomes" id="UP001518990"/>
    </source>
</evidence>
<dbReference type="InterPro" id="IPR052518">
    <property type="entry name" value="CHR_Transporter"/>
</dbReference>
<keyword evidence="9" id="KW-1185">Reference proteome</keyword>
<evidence type="ECO:0000256" key="4">
    <source>
        <dbReference type="ARBA" id="ARBA00022692"/>
    </source>
</evidence>
<gene>
    <name evidence="8" type="ORF">IAI60_20480</name>
</gene>
<evidence type="ECO:0000256" key="5">
    <source>
        <dbReference type="ARBA" id="ARBA00022989"/>
    </source>
</evidence>
<dbReference type="PANTHER" id="PTHR43663">
    <property type="entry name" value="CHROMATE TRANSPORT PROTEIN-RELATED"/>
    <property type="match status" value="1"/>
</dbReference>
<dbReference type="PANTHER" id="PTHR43663:SF1">
    <property type="entry name" value="CHROMATE TRANSPORTER"/>
    <property type="match status" value="1"/>
</dbReference>
<dbReference type="RefSeq" id="WP_207450663.1">
    <property type="nucleotide sequence ID" value="NZ_CP061091.1"/>
</dbReference>
<evidence type="ECO:0000256" key="3">
    <source>
        <dbReference type="ARBA" id="ARBA00022475"/>
    </source>
</evidence>
<dbReference type="EMBL" id="JACTNF010000037">
    <property type="protein sequence ID" value="MBO1076988.1"/>
    <property type="molecule type" value="Genomic_DNA"/>
</dbReference>